<evidence type="ECO:0000313" key="2">
    <source>
        <dbReference type="EMBL" id="CAB9526212.1"/>
    </source>
</evidence>
<dbReference type="OrthoDB" id="10678349at2759"/>
<evidence type="ECO:0000313" key="3">
    <source>
        <dbReference type="Proteomes" id="UP001153069"/>
    </source>
</evidence>
<feature type="compositionally biased region" description="Low complexity" evidence="1">
    <location>
        <begin position="21"/>
        <end position="30"/>
    </location>
</feature>
<dbReference type="AlphaFoldDB" id="A0A9N8HUQ9"/>
<evidence type="ECO:0000256" key="1">
    <source>
        <dbReference type="SAM" id="MobiDB-lite"/>
    </source>
</evidence>
<sequence length="315" mass="34986">MSGPKHEEESDDANVNKENATPTSPNSNTKPPTPEVRVRVGGVLFVLDMDTLQQLNSEYLNRRVVFKDSDAAPSIQEYHQGSPRKLAQDDASLAAVVVEEGDAECFSSFLHMARFGTLPTSIFVPEKRDLLLNQADAIWGIRPQVEAALEKARNEFRQCCNCADAIYRCMMMSPHSTSPPVAAQARLPSAAPPVTAYASAKSNYAAVPAGESVVHLGGPHHNFRRDDGSRRVFCSACGHRDIDWRYHVGDYYSSCQKCQKEIRYKPDLGWCHKCRQCDTCQTSECPGVPIKQMEEQVVPFIIASLKNNESSLTFF</sequence>
<feature type="region of interest" description="Disordered" evidence="1">
    <location>
        <begin position="1"/>
        <end position="35"/>
    </location>
</feature>
<gene>
    <name evidence="2" type="ORF">SEMRO_1795_G298030.1</name>
</gene>
<proteinExistence type="predicted"/>
<protein>
    <recommendedName>
        <fullName evidence="4">BTB domain-containing protein</fullName>
    </recommendedName>
</protein>
<name>A0A9N8HUQ9_9STRA</name>
<evidence type="ECO:0008006" key="4">
    <source>
        <dbReference type="Google" id="ProtNLM"/>
    </source>
</evidence>
<keyword evidence="3" id="KW-1185">Reference proteome</keyword>
<dbReference type="Proteomes" id="UP001153069">
    <property type="component" value="Unassembled WGS sequence"/>
</dbReference>
<dbReference type="EMBL" id="CAICTM010001793">
    <property type="protein sequence ID" value="CAB9526212.1"/>
    <property type="molecule type" value="Genomic_DNA"/>
</dbReference>
<accession>A0A9N8HUQ9</accession>
<comment type="caution">
    <text evidence="2">The sequence shown here is derived from an EMBL/GenBank/DDBJ whole genome shotgun (WGS) entry which is preliminary data.</text>
</comment>
<reference evidence="2" key="1">
    <citation type="submission" date="2020-06" db="EMBL/GenBank/DDBJ databases">
        <authorList>
            <consortium name="Plant Systems Biology data submission"/>
        </authorList>
    </citation>
    <scope>NUCLEOTIDE SEQUENCE</scope>
    <source>
        <strain evidence="2">D6</strain>
    </source>
</reference>
<organism evidence="2 3">
    <name type="scientific">Seminavis robusta</name>
    <dbReference type="NCBI Taxonomy" id="568900"/>
    <lineage>
        <taxon>Eukaryota</taxon>
        <taxon>Sar</taxon>
        <taxon>Stramenopiles</taxon>
        <taxon>Ochrophyta</taxon>
        <taxon>Bacillariophyta</taxon>
        <taxon>Bacillariophyceae</taxon>
        <taxon>Bacillariophycidae</taxon>
        <taxon>Naviculales</taxon>
        <taxon>Naviculaceae</taxon>
        <taxon>Seminavis</taxon>
    </lineage>
</organism>